<keyword evidence="6 9" id="KW-0472">Membrane</keyword>
<evidence type="ECO:0000256" key="1">
    <source>
        <dbReference type="ARBA" id="ARBA00004127"/>
    </source>
</evidence>
<keyword evidence="2" id="KW-0328">Glycosyltransferase</keyword>
<dbReference type="GO" id="GO:0030244">
    <property type="term" value="P:cellulose biosynthetic process"/>
    <property type="evidence" value="ECO:0007669"/>
    <property type="project" value="InterPro"/>
</dbReference>
<evidence type="ECO:0000256" key="8">
    <source>
        <dbReference type="PIRSR" id="PIRSR605150-2"/>
    </source>
</evidence>
<protein>
    <submittedName>
        <fullName evidence="10">Cellulose synthase A catalytic subunit 7 UDP-forming</fullName>
    </submittedName>
</protein>
<gene>
    <name evidence="10" type="ORF">CKAN_01456200</name>
</gene>
<dbReference type="InterPro" id="IPR029044">
    <property type="entry name" value="Nucleotide-diphossugar_trans"/>
</dbReference>
<name>A0A3S3ML57_9MAGN</name>
<feature type="binding site" evidence="8">
    <location>
        <position position="117"/>
    </location>
    <ligand>
        <name>UDP-alpha-D-glucose</name>
        <dbReference type="ChEBI" id="CHEBI:58885"/>
    </ligand>
</feature>
<proteinExistence type="predicted"/>
<dbReference type="GO" id="GO:0071555">
    <property type="term" value="P:cell wall organization"/>
    <property type="evidence" value="ECO:0007669"/>
    <property type="project" value="UniProtKB-KW"/>
</dbReference>
<keyword evidence="5 9" id="KW-1133">Transmembrane helix</keyword>
<feature type="binding site" evidence="8">
    <location>
        <position position="146"/>
    </location>
    <ligand>
        <name>UDP-alpha-D-glucose</name>
        <dbReference type="ChEBI" id="CHEBI:58885"/>
    </ligand>
</feature>
<comment type="caution">
    <text evidence="10">The sequence shown here is derived from an EMBL/GenBank/DDBJ whole genome shotgun (WGS) entry which is preliminary data.</text>
</comment>
<reference evidence="10 11" key="1">
    <citation type="journal article" date="2019" name="Nat. Plants">
        <title>Stout camphor tree genome fills gaps in understanding of flowering plant genome evolution.</title>
        <authorList>
            <person name="Chaw S.M."/>
            <person name="Liu Y.C."/>
            <person name="Wu Y.W."/>
            <person name="Wang H.Y."/>
            <person name="Lin C.I."/>
            <person name="Wu C.S."/>
            <person name="Ke H.M."/>
            <person name="Chang L.Y."/>
            <person name="Hsu C.Y."/>
            <person name="Yang H.T."/>
            <person name="Sudianto E."/>
            <person name="Hsu M.H."/>
            <person name="Wu K.P."/>
            <person name="Wang L.N."/>
            <person name="Leebens-Mack J.H."/>
            <person name="Tsai I.J."/>
        </authorList>
    </citation>
    <scope>NUCLEOTIDE SEQUENCE [LARGE SCALE GENOMIC DNA]</scope>
    <source>
        <strain evidence="11">cv. Chaw 1501</strain>
        <tissue evidence="10">Young leaves</tissue>
    </source>
</reference>
<evidence type="ECO:0000256" key="3">
    <source>
        <dbReference type="ARBA" id="ARBA00022679"/>
    </source>
</evidence>
<dbReference type="PANTHER" id="PTHR13301">
    <property type="entry name" value="X-BOX TRANSCRIPTION FACTOR-RELATED"/>
    <property type="match status" value="1"/>
</dbReference>
<comment type="subcellular location">
    <subcellularLocation>
        <location evidence="1">Endomembrane system</location>
        <topology evidence="1">Multi-pass membrane protein</topology>
    </subcellularLocation>
</comment>
<dbReference type="GO" id="GO:0012505">
    <property type="term" value="C:endomembrane system"/>
    <property type="evidence" value="ECO:0007669"/>
    <property type="project" value="UniProtKB-SubCell"/>
</dbReference>
<keyword evidence="3" id="KW-0808">Transferase</keyword>
<dbReference type="InterPro" id="IPR005150">
    <property type="entry name" value="Cellulose_synth"/>
</dbReference>
<keyword evidence="7" id="KW-0961">Cell wall biogenesis/degradation</keyword>
<evidence type="ECO:0000313" key="11">
    <source>
        <dbReference type="Proteomes" id="UP000283530"/>
    </source>
</evidence>
<evidence type="ECO:0000313" key="10">
    <source>
        <dbReference type="EMBL" id="RWR85690.1"/>
    </source>
</evidence>
<feature type="transmembrane region" description="Helical" evidence="9">
    <location>
        <begin position="62"/>
        <end position="82"/>
    </location>
</feature>
<feature type="transmembrane region" description="Helical" evidence="9">
    <location>
        <begin position="31"/>
        <end position="50"/>
    </location>
</feature>
<keyword evidence="11" id="KW-1185">Reference proteome</keyword>
<evidence type="ECO:0000256" key="4">
    <source>
        <dbReference type="ARBA" id="ARBA00022692"/>
    </source>
</evidence>
<dbReference type="Gene3D" id="3.90.550.10">
    <property type="entry name" value="Spore Coat Polysaccharide Biosynthesis Protein SpsA, Chain A"/>
    <property type="match status" value="1"/>
</dbReference>
<dbReference type="GO" id="GO:0016020">
    <property type="term" value="C:membrane"/>
    <property type="evidence" value="ECO:0007669"/>
    <property type="project" value="InterPro"/>
</dbReference>
<dbReference type="EMBL" id="QPKB01000005">
    <property type="protein sequence ID" value="RWR85690.1"/>
    <property type="molecule type" value="Genomic_DNA"/>
</dbReference>
<dbReference type="GO" id="GO:0016760">
    <property type="term" value="F:cellulose synthase (UDP-forming) activity"/>
    <property type="evidence" value="ECO:0007669"/>
    <property type="project" value="InterPro"/>
</dbReference>
<evidence type="ECO:0000256" key="2">
    <source>
        <dbReference type="ARBA" id="ARBA00022676"/>
    </source>
</evidence>
<evidence type="ECO:0000256" key="5">
    <source>
        <dbReference type="ARBA" id="ARBA00022989"/>
    </source>
</evidence>
<evidence type="ECO:0000256" key="7">
    <source>
        <dbReference type="ARBA" id="ARBA00023316"/>
    </source>
</evidence>
<evidence type="ECO:0000256" key="6">
    <source>
        <dbReference type="ARBA" id="ARBA00023136"/>
    </source>
</evidence>
<sequence>METKQIPPLHTLQVECTLGTINRAHIFMHSFMLLALLYYRISWLFFFFLTSHSHSWSFTLTWFLLLTSELTLSFIWLLAAAYRWRPVSWTAFPELLSDDRRLPRIDVFICTADPVKEPPLDVMNTVVSAMALDYPAEKLWVYLSDDGRADITLYAMRKAFSFAMVWLPFRRKYGVRTRCPNAYFSMKNDEDDGLIMRGEFWSERLKMKRTK</sequence>
<dbReference type="Pfam" id="PF03552">
    <property type="entry name" value="Cellulose_synt"/>
    <property type="match status" value="1"/>
</dbReference>
<dbReference type="STRING" id="337451.A0A3S3ML57"/>
<dbReference type="AlphaFoldDB" id="A0A3S3ML57"/>
<organism evidence="10 11">
    <name type="scientific">Cinnamomum micranthum f. kanehirae</name>
    <dbReference type="NCBI Taxonomy" id="337451"/>
    <lineage>
        <taxon>Eukaryota</taxon>
        <taxon>Viridiplantae</taxon>
        <taxon>Streptophyta</taxon>
        <taxon>Embryophyta</taxon>
        <taxon>Tracheophyta</taxon>
        <taxon>Spermatophyta</taxon>
        <taxon>Magnoliopsida</taxon>
        <taxon>Magnoliidae</taxon>
        <taxon>Laurales</taxon>
        <taxon>Lauraceae</taxon>
        <taxon>Cinnamomum</taxon>
    </lineage>
</organism>
<feature type="binding site" evidence="8">
    <location>
        <position position="116"/>
    </location>
    <ligand>
        <name>UDP-alpha-D-glucose</name>
        <dbReference type="ChEBI" id="CHEBI:58885"/>
    </ligand>
</feature>
<keyword evidence="4 9" id="KW-0812">Transmembrane</keyword>
<accession>A0A3S3ML57</accession>
<dbReference type="OrthoDB" id="72851at2759"/>
<evidence type="ECO:0000256" key="9">
    <source>
        <dbReference type="SAM" id="Phobius"/>
    </source>
</evidence>
<dbReference type="Proteomes" id="UP000283530">
    <property type="component" value="Unassembled WGS sequence"/>
</dbReference>